<reference evidence="2 3" key="1">
    <citation type="submission" date="2020-02" db="EMBL/GenBank/DDBJ databases">
        <authorList>
            <person name="Kim M.K."/>
        </authorList>
    </citation>
    <scope>NUCLEOTIDE SEQUENCE [LARGE SCALE GENOMIC DNA]</scope>
    <source>
        <strain evidence="2 3">17J57-3</strain>
    </source>
</reference>
<dbReference type="EMBL" id="JAAIVB010000082">
    <property type="protein sequence ID" value="NEX64584.1"/>
    <property type="molecule type" value="Genomic_DNA"/>
</dbReference>
<evidence type="ECO:0000313" key="2">
    <source>
        <dbReference type="EMBL" id="NEX64584.1"/>
    </source>
</evidence>
<dbReference type="AlphaFoldDB" id="A0A6B3SVC8"/>
<evidence type="ECO:0000259" key="1">
    <source>
        <dbReference type="Pfam" id="PF14341"/>
    </source>
</evidence>
<dbReference type="InterPro" id="IPR025746">
    <property type="entry name" value="PilX_N_dom"/>
</dbReference>
<dbReference type="Proteomes" id="UP000482155">
    <property type="component" value="Unassembled WGS sequence"/>
</dbReference>
<name>A0A6B3SVC8_9BURK</name>
<keyword evidence="3" id="KW-1185">Reference proteome</keyword>
<accession>A0A6B3SVC8</accession>
<sequence>MATIVMFLVTIVTLYANKGGAFEQKMSGNHYMATQAFKAAQAGIDYSIAWLSTAGNPNGAAWKIPAGTTGAVWVSDNSYSPYNQKNTSSIAGQTIGNYAVNVTLWRNASRPTVIEIVSSANGDASSTIRQIVNVLTLSFDVPTVAPLVVNGSISGVTGNPDITGADAAGNAVVSSAAPGNIDMGHMNYTGNVVANGFTGTAWDYLFGISKSDMATIANYQSGGPTAGPIYYYDDTTVSNYQPASIGTSSNPVILVFDITSGSCPKINGGKTIYGIVYCGQGFDMQGWGGTTIYGSLVIDTNLTKFTANTNLGSNTNANNPSSYSATPIVTRIIGSWRDF</sequence>
<evidence type="ECO:0000313" key="3">
    <source>
        <dbReference type="Proteomes" id="UP000482155"/>
    </source>
</evidence>
<protein>
    <recommendedName>
        <fullName evidence="1">Type 4 fimbrial biogenesis protein PilX N-terminal domain-containing protein</fullName>
    </recommendedName>
</protein>
<proteinExistence type="predicted"/>
<feature type="domain" description="Type 4 fimbrial biogenesis protein PilX N-terminal" evidence="1">
    <location>
        <begin position="1"/>
        <end position="44"/>
    </location>
</feature>
<organism evidence="2 3">
    <name type="scientific">Noviherbaspirillum galbum</name>
    <dbReference type="NCBI Taxonomy" id="2709383"/>
    <lineage>
        <taxon>Bacteria</taxon>
        <taxon>Pseudomonadati</taxon>
        <taxon>Pseudomonadota</taxon>
        <taxon>Betaproteobacteria</taxon>
        <taxon>Burkholderiales</taxon>
        <taxon>Oxalobacteraceae</taxon>
        <taxon>Noviherbaspirillum</taxon>
    </lineage>
</organism>
<gene>
    <name evidence="2" type="ORF">G3574_26185</name>
</gene>
<comment type="caution">
    <text evidence="2">The sequence shown here is derived from an EMBL/GenBank/DDBJ whole genome shotgun (WGS) entry which is preliminary data.</text>
</comment>
<dbReference type="Pfam" id="PF14341">
    <property type="entry name" value="PilX_N"/>
    <property type="match status" value="1"/>
</dbReference>